<dbReference type="SMR" id="A0A5M7BW21"/>
<accession>A0A5M7BW21</accession>
<dbReference type="EMBL" id="VWPH01000006">
    <property type="protein sequence ID" value="KAA5833633.1"/>
    <property type="molecule type" value="Genomic_DNA"/>
</dbReference>
<gene>
    <name evidence="1" type="ORF">F1721_15305</name>
</gene>
<comment type="caution">
    <text evidence="1">The sequence shown here is derived from an EMBL/GenBank/DDBJ whole genome shotgun (WGS) entry which is preliminary data.</text>
</comment>
<organism evidence="1 2">
    <name type="scientific">Saccharopolyspora hirsuta</name>
    <dbReference type="NCBI Taxonomy" id="1837"/>
    <lineage>
        <taxon>Bacteria</taxon>
        <taxon>Bacillati</taxon>
        <taxon>Actinomycetota</taxon>
        <taxon>Actinomycetes</taxon>
        <taxon>Pseudonocardiales</taxon>
        <taxon>Pseudonocardiaceae</taxon>
        <taxon>Saccharopolyspora</taxon>
    </lineage>
</organism>
<dbReference type="InterPro" id="IPR053842">
    <property type="entry name" value="NikA-like"/>
</dbReference>
<name>A0A5M7BW21_SACHI</name>
<dbReference type="AlphaFoldDB" id="A0A5M7BW21"/>
<dbReference type="OrthoDB" id="9979762at2"/>
<evidence type="ECO:0000313" key="1">
    <source>
        <dbReference type="EMBL" id="KAA5833633.1"/>
    </source>
</evidence>
<keyword evidence="2" id="KW-1185">Reference proteome</keyword>
<reference evidence="1 2" key="1">
    <citation type="submission" date="2019-09" db="EMBL/GenBank/DDBJ databases">
        <title>Draft genome sequence of the thermophilic Saccharopolyspora hirsuta VKM Ac-666T.</title>
        <authorList>
            <person name="Lobastova T.G."/>
            <person name="Fokina V."/>
            <person name="Bragin E.Y."/>
            <person name="Shtratnikova V.Y."/>
            <person name="Starodumova I.P."/>
            <person name="Tarlachkov S.V."/>
            <person name="Donova M.V."/>
        </authorList>
    </citation>
    <scope>NUCLEOTIDE SEQUENCE [LARGE SCALE GENOMIC DNA]</scope>
    <source>
        <strain evidence="1 2">VKM Ac-666</strain>
    </source>
</reference>
<protein>
    <submittedName>
        <fullName evidence="1">Uncharacterized protein</fullName>
    </submittedName>
</protein>
<dbReference type="RefSeq" id="WP_150067321.1">
    <property type="nucleotide sequence ID" value="NZ_VWPH01000006.1"/>
</dbReference>
<evidence type="ECO:0000313" key="2">
    <source>
        <dbReference type="Proteomes" id="UP000323946"/>
    </source>
</evidence>
<sequence length="118" mass="12278">MADFHHANRDDPALDGEEVEVTVARPLSITMSFRLPQNEALAIRAAVEASGTTLSEWIRAACTDALASGKPPAKPAPGLGPEQARRLLAALEAAEAVVRPAAKAGWVSGSASRGGRPR</sequence>
<proteinExistence type="predicted"/>
<dbReference type="Pfam" id="PF21983">
    <property type="entry name" value="NikA-like"/>
    <property type="match status" value="1"/>
</dbReference>
<dbReference type="Proteomes" id="UP000323946">
    <property type="component" value="Unassembled WGS sequence"/>
</dbReference>